<dbReference type="Proteomes" id="UP000723463">
    <property type="component" value="Unassembled WGS sequence"/>
</dbReference>
<reference evidence="2" key="1">
    <citation type="journal article" date="2020" name="Fungal Divers.">
        <title>Resolving the Mortierellaceae phylogeny through synthesis of multi-gene phylogenetics and phylogenomics.</title>
        <authorList>
            <person name="Vandepol N."/>
            <person name="Liber J."/>
            <person name="Desiro A."/>
            <person name="Na H."/>
            <person name="Kennedy M."/>
            <person name="Barry K."/>
            <person name="Grigoriev I.V."/>
            <person name="Miller A.N."/>
            <person name="O'Donnell K."/>
            <person name="Stajich J.E."/>
            <person name="Bonito G."/>
        </authorList>
    </citation>
    <scope>NUCLEOTIDE SEQUENCE</scope>
    <source>
        <strain evidence="2">NRRL 2591</strain>
    </source>
</reference>
<dbReference type="AlphaFoldDB" id="A0A9P6FAR7"/>
<evidence type="ECO:0000313" key="2">
    <source>
        <dbReference type="EMBL" id="KAF9545827.1"/>
    </source>
</evidence>
<dbReference type="EMBL" id="JAAAXW010000065">
    <property type="protein sequence ID" value="KAF9545827.1"/>
    <property type="molecule type" value="Genomic_DNA"/>
</dbReference>
<feature type="region of interest" description="Disordered" evidence="1">
    <location>
        <begin position="37"/>
        <end position="84"/>
    </location>
</feature>
<name>A0A9P6FAR7_9FUNG</name>
<protein>
    <submittedName>
        <fullName evidence="2">Uncharacterized protein</fullName>
    </submittedName>
</protein>
<gene>
    <name evidence="2" type="ORF">EC957_010455</name>
</gene>
<evidence type="ECO:0000313" key="3">
    <source>
        <dbReference type="Proteomes" id="UP000723463"/>
    </source>
</evidence>
<organism evidence="2 3">
    <name type="scientific">Mortierella hygrophila</name>
    <dbReference type="NCBI Taxonomy" id="979708"/>
    <lineage>
        <taxon>Eukaryota</taxon>
        <taxon>Fungi</taxon>
        <taxon>Fungi incertae sedis</taxon>
        <taxon>Mucoromycota</taxon>
        <taxon>Mortierellomycotina</taxon>
        <taxon>Mortierellomycetes</taxon>
        <taxon>Mortierellales</taxon>
        <taxon>Mortierellaceae</taxon>
        <taxon>Mortierella</taxon>
    </lineage>
</organism>
<keyword evidence="3" id="KW-1185">Reference proteome</keyword>
<evidence type="ECO:0000256" key="1">
    <source>
        <dbReference type="SAM" id="MobiDB-lite"/>
    </source>
</evidence>
<comment type="caution">
    <text evidence="2">The sequence shown here is derived from an EMBL/GenBank/DDBJ whole genome shotgun (WGS) entry which is preliminary data.</text>
</comment>
<accession>A0A9P6FAR7</accession>
<sequence>MTRSLSSPTMSIASISTTSTVTPKKTRRFSIVRLFSSSNNSSSTPLSASSSSTTLNDANTPFRHSMTPKSSSSSSSSMDTMQTEIMRERRKSIAALTHSPRCSMSLDFRPASGRRPILRGRKECAAPQVEMNEKMREFDELLQTRKTSTIRISLTPSLLQDTY</sequence>
<feature type="compositionally biased region" description="Low complexity" evidence="1">
    <location>
        <begin position="37"/>
        <end position="60"/>
    </location>
</feature>
<proteinExistence type="predicted"/>